<feature type="transmembrane region" description="Helical" evidence="1">
    <location>
        <begin position="219"/>
        <end position="239"/>
    </location>
</feature>
<dbReference type="OrthoDB" id="379288at2157"/>
<dbReference type="HOGENOM" id="CLU_579549_0_0_2"/>
<reference evidence="3" key="1">
    <citation type="journal article" date="2009" name="BMC Genomics">
        <title>The complete genome sequence of Staphylothermus marinus reveals differences in sulfur metabolism among heterotrophic Crenarchaeota.</title>
        <authorList>
            <person name="Anderson I.J."/>
            <person name="Dharmarajan L."/>
            <person name="Rodriguez J."/>
            <person name="Hooper S."/>
            <person name="Porat I."/>
            <person name="Ulrich L.E."/>
            <person name="Elkins J.G."/>
            <person name="Mavromatis K."/>
            <person name="Sun H."/>
            <person name="Land M."/>
            <person name="Lapidus A."/>
            <person name="Lucas S."/>
            <person name="Barry K."/>
            <person name="Huber H."/>
            <person name="Zhulin I.B."/>
            <person name="Whitman W.B."/>
            <person name="Mukhopadhyay B."/>
            <person name="Woese C."/>
            <person name="Bristow J."/>
            <person name="Kyrpides N."/>
        </authorList>
    </citation>
    <scope>NUCLEOTIDE SEQUENCE [LARGE SCALE GENOMIC DNA]</scope>
    <source>
        <strain evidence="3">ATCC 43588 / DSM 3639 / JCM 9404 / F1</strain>
    </source>
</reference>
<feature type="transmembrane region" description="Helical" evidence="1">
    <location>
        <begin position="114"/>
        <end position="135"/>
    </location>
</feature>
<feature type="transmembrane region" description="Helical" evidence="1">
    <location>
        <begin position="83"/>
        <end position="102"/>
    </location>
</feature>
<accession>A3DPN5</accession>
<evidence type="ECO:0000256" key="1">
    <source>
        <dbReference type="SAM" id="Phobius"/>
    </source>
</evidence>
<name>A3DPN5_STAMF</name>
<dbReference type="AlphaFoldDB" id="A3DPN5"/>
<feature type="transmembrane region" description="Helical" evidence="1">
    <location>
        <begin position="12"/>
        <end position="34"/>
    </location>
</feature>
<dbReference type="RefSeq" id="WP_011839789.1">
    <property type="nucleotide sequence ID" value="NC_009033.1"/>
</dbReference>
<keyword evidence="1" id="KW-0812">Transmembrane</keyword>
<dbReference type="KEGG" id="smr:Smar_1506"/>
<evidence type="ECO:0000313" key="3">
    <source>
        <dbReference type="Proteomes" id="UP000000254"/>
    </source>
</evidence>
<reference evidence="2 3" key="2">
    <citation type="journal article" date="2009" name="Stand. Genomic Sci.">
        <title>Complete genome sequence of Staphylothermus marinus Stetter and Fiala 1986 type strain F1.</title>
        <authorList>
            <person name="Anderson I.J."/>
            <person name="Sun H."/>
            <person name="Lapidus A."/>
            <person name="Copeland A."/>
            <person name="Glavina Del Rio T."/>
            <person name="Tice H."/>
            <person name="Dalin E."/>
            <person name="Lucas S."/>
            <person name="Barry K."/>
            <person name="Land M."/>
            <person name="Richardson P."/>
            <person name="Huber H."/>
            <person name="Kyrpides N.C."/>
        </authorList>
    </citation>
    <scope>NUCLEOTIDE SEQUENCE [LARGE SCALE GENOMIC DNA]</scope>
    <source>
        <strain evidence="3">ATCC 43588 / DSM 3639 / JCM 9404 / F1</strain>
    </source>
</reference>
<organism evidence="2 3">
    <name type="scientific">Staphylothermus marinus (strain ATCC 43588 / DSM 3639 / JCM 9404 / F1)</name>
    <dbReference type="NCBI Taxonomy" id="399550"/>
    <lineage>
        <taxon>Archaea</taxon>
        <taxon>Thermoproteota</taxon>
        <taxon>Thermoprotei</taxon>
        <taxon>Desulfurococcales</taxon>
        <taxon>Desulfurococcaceae</taxon>
        <taxon>Staphylothermus</taxon>
    </lineage>
</organism>
<feature type="transmembrane region" description="Helical" evidence="1">
    <location>
        <begin position="156"/>
        <end position="175"/>
    </location>
</feature>
<protein>
    <submittedName>
        <fullName evidence="2">Uncharacterized protein</fullName>
    </submittedName>
</protein>
<dbReference type="Proteomes" id="UP000000254">
    <property type="component" value="Chromosome"/>
</dbReference>
<feature type="transmembrane region" description="Helical" evidence="1">
    <location>
        <begin position="54"/>
        <end position="71"/>
    </location>
</feature>
<dbReference type="GeneID" id="4906712"/>
<keyword evidence="1" id="KW-0472">Membrane</keyword>
<dbReference type="eggNOG" id="arCOG12463">
    <property type="taxonomic scope" value="Archaea"/>
</dbReference>
<evidence type="ECO:0000313" key="2">
    <source>
        <dbReference type="EMBL" id="ABN70595.1"/>
    </source>
</evidence>
<proteinExistence type="predicted"/>
<feature type="transmembrane region" description="Helical" evidence="1">
    <location>
        <begin position="187"/>
        <end position="207"/>
    </location>
</feature>
<dbReference type="STRING" id="399550.Smar_1506"/>
<feature type="transmembrane region" description="Helical" evidence="1">
    <location>
        <begin position="251"/>
        <end position="277"/>
    </location>
</feature>
<gene>
    <name evidence="2" type="ordered locus">Smar_1506</name>
</gene>
<sequence length="471" mass="54103">MSEHHIWSHGEIWIKILATTIVIELGTIGFYVIGRYTGFLKSGTISPLESFLEIVLLSTLFLLFIISYELLRQTKISNISFYQKYFALFFSSLGIAVLIELFEDSGIVQYNMFPYALINDVLIVIILASFFDFVYDLMIISGTMMKRKLLESPLTLLSLFIVLIPIVVFFVTLTISNNPITLDAFTIGDILIGLFFIIVLAHYLIKVYNFVLYIELQDYGDIVNAMILLIIGYNVGDIIDNFLYKSQLWVIYMYFTFDLSLILALLTIVFNGLFNLLRTVEPFILRKTLSNFHILINTSIDDPITFNSRIFSMIRLYLDKIRGVKNKILLVIGELNTLQKIILRATLGNIQVINVNIKEYGGFTSRTGVKDEIINIIEYYEAAASPTHILGILNEVVDKYSDKQVIVLYNTLTDLILMMGVRRAYLTLRSILLNKELSRRITGSFYVIIEDAHEARDIELFRNIIPRVIRL</sequence>
<keyword evidence="3" id="KW-1185">Reference proteome</keyword>
<dbReference type="EMBL" id="CP000575">
    <property type="protein sequence ID" value="ABN70595.1"/>
    <property type="molecule type" value="Genomic_DNA"/>
</dbReference>
<keyword evidence="1" id="KW-1133">Transmembrane helix</keyword>